<dbReference type="EMBL" id="MW052358">
    <property type="protein sequence ID" value="QSE03628.1"/>
    <property type="molecule type" value="Genomic_DNA"/>
</dbReference>
<dbReference type="GO" id="GO:0043023">
    <property type="term" value="F:ribosomal large subunit binding"/>
    <property type="evidence" value="ECO:0007669"/>
    <property type="project" value="InterPro"/>
</dbReference>
<dbReference type="AlphaFoldDB" id="A0A896WCP7"/>
<reference evidence="4" key="1">
    <citation type="journal article" date="2021" name="Parasitol. Res.">
        <title>Evolutionary relationships of Metchnikovella dogieli Paskerova et al., 2016 (Microsporidia: Metchnikovellidae) revealed by multigene phylogenetic analysis.</title>
        <authorList>
            <person name="Nassonova E.S."/>
            <person name="Bondarenko N.I."/>
            <person name="Paskerova G.G."/>
            <person name="Kovacikova M."/>
            <person name="Frolova E.V."/>
            <person name="Smirnov A.V."/>
        </authorList>
    </citation>
    <scope>NUCLEOTIDE SEQUENCE</scope>
    <source>
        <strain evidence="4">WSBS2016</strain>
    </source>
</reference>
<keyword evidence="1" id="KW-0539">Nucleus</keyword>
<evidence type="ECO:0000259" key="3">
    <source>
        <dbReference type="Pfam" id="PF21193"/>
    </source>
</evidence>
<dbReference type="GO" id="GO:0000055">
    <property type="term" value="P:ribosomal large subunit export from nucleus"/>
    <property type="evidence" value="ECO:0007669"/>
    <property type="project" value="TreeGrafter"/>
</dbReference>
<feature type="domain" description="Nmd3 N-terminal" evidence="2">
    <location>
        <begin position="15"/>
        <end position="238"/>
    </location>
</feature>
<dbReference type="PANTHER" id="PTHR12746">
    <property type="entry name" value="NONSENSE-MEDIATED MRNA DECAY PROTEIN 3"/>
    <property type="match status" value="1"/>
</dbReference>
<proteinExistence type="inferred from homology"/>
<feature type="domain" description="60S ribosomal export protein NMD3 SH3" evidence="3">
    <location>
        <begin position="244"/>
        <end position="287"/>
    </location>
</feature>
<dbReference type="Pfam" id="PF04981">
    <property type="entry name" value="NMD3"/>
    <property type="match status" value="1"/>
</dbReference>
<keyword evidence="1" id="KW-0813">Transport</keyword>
<dbReference type="InterPro" id="IPR007064">
    <property type="entry name" value="Nmd3_N"/>
</dbReference>
<dbReference type="GO" id="GO:0015031">
    <property type="term" value="P:protein transport"/>
    <property type="evidence" value="ECO:0007669"/>
    <property type="project" value="UniProtKB-KW"/>
</dbReference>
<sequence>MKRYAPGKTAMNILCCRCGVVIQPNNENMCEECLMEGVDICRGVPRQIVLQHCRSCERFHLPPKRWIRCSMESKELLELCLKKIRLHGVEIVDSWFVWSEPHSKRILFKIVVEKDTNDLTIKQEVGVEGVVQNKQCGDCEMIEAEKLWNALVQIRQRTENKRTLLYLEQLVIARNAHRETSDIKTSKNGMDFYFVDKNAAARFSSFLEMVLPMKKERNEKLVSSSMQSGTRTSKVTCVFTLPVVCREDLVCLSKQQAGKLNTSRFVICQRIRKNIHLLCPETGRESEVTGLAYWKEPFRALQTRMHLRRFHVLEIESTQVDARTQKQIATVYLLSEDGVPVQSVVRTCLGVDLDGVLLGYDLRTLNTCNDAFNTISENERPDIVIVKRERESRGRLWKLPRLDMLMPEDKETQEVFMQEIEEDKDVRREVCFVRNEEEISRWMAGEQIESEIPIEEILQKFGGMEL</sequence>
<name>A0A896WCP7_9MICR</name>
<comment type="similarity">
    <text evidence="1">Belongs to the NMD3 family.</text>
</comment>
<evidence type="ECO:0000313" key="4">
    <source>
        <dbReference type="EMBL" id="QSE03628.1"/>
    </source>
</evidence>
<dbReference type="GO" id="GO:0005634">
    <property type="term" value="C:nucleus"/>
    <property type="evidence" value="ECO:0007669"/>
    <property type="project" value="UniProtKB-SubCell"/>
</dbReference>
<dbReference type="InterPro" id="IPR048899">
    <property type="entry name" value="NMD_SH3"/>
</dbReference>
<keyword evidence="1" id="KW-0653">Protein transport</keyword>
<evidence type="ECO:0000256" key="1">
    <source>
        <dbReference type="RuleBase" id="RU364108"/>
    </source>
</evidence>
<keyword evidence="1" id="KW-0963">Cytoplasm</keyword>
<dbReference type="GO" id="GO:0005737">
    <property type="term" value="C:cytoplasm"/>
    <property type="evidence" value="ECO:0007669"/>
    <property type="project" value="UniProtKB-SubCell"/>
</dbReference>
<evidence type="ECO:0000259" key="2">
    <source>
        <dbReference type="Pfam" id="PF04981"/>
    </source>
</evidence>
<comment type="function">
    <text evidence="1">Acts as an adapter for the XPO1/CRM1-mediated export of the 60S ribosomal subunit.</text>
</comment>
<organism evidence="4">
    <name type="scientific">Metchnikovella dogieli</name>
    <dbReference type="NCBI Taxonomy" id="2804710"/>
    <lineage>
        <taxon>Eukaryota</taxon>
        <taxon>Fungi</taxon>
        <taxon>Fungi incertae sedis</taxon>
        <taxon>Microsporidia</taxon>
        <taxon>Metchnikovellidae</taxon>
        <taxon>Metchnikovella</taxon>
    </lineage>
</organism>
<comment type="subcellular location">
    <subcellularLocation>
        <location evidence="1">Cytoplasm</location>
    </subcellularLocation>
    <subcellularLocation>
        <location evidence="1">Nucleus</location>
    </subcellularLocation>
</comment>
<dbReference type="InterPro" id="IPR039768">
    <property type="entry name" value="Nmd3"/>
</dbReference>
<protein>
    <recommendedName>
        <fullName evidence="1">60S ribosomal export protein NMD3</fullName>
    </recommendedName>
</protein>
<dbReference type="PANTHER" id="PTHR12746:SF2">
    <property type="entry name" value="60S RIBOSOMAL EXPORT PROTEIN NMD3"/>
    <property type="match status" value="1"/>
</dbReference>
<dbReference type="Pfam" id="PF21193">
    <property type="entry name" value="NMD_SH3"/>
    <property type="match status" value="1"/>
</dbReference>
<accession>A0A896WCP7</accession>